<accession>A0A2G9TIG7</accession>
<dbReference type="EMBL" id="KZ363996">
    <property type="protein sequence ID" value="PIO57757.1"/>
    <property type="molecule type" value="Genomic_DNA"/>
</dbReference>
<dbReference type="Proteomes" id="UP000230423">
    <property type="component" value="Unassembled WGS sequence"/>
</dbReference>
<dbReference type="AlphaFoldDB" id="A0A2G9TIG7"/>
<reference evidence="1 2" key="1">
    <citation type="submission" date="2015-09" db="EMBL/GenBank/DDBJ databases">
        <title>Draft genome of the parasitic nematode Teladorsagia circumcincta isolate WARC Sus (inbred).</title>
        <authorList>
            <person name="Mitreva M."/>
        </authorList>
    </citation>
    <scope>NUCLEOTIDE SEQUENCE [LARGE SCALE GENOMIC DNA]</scope>
    <source>
        <strain evidence="1 2">S</strain>
    </source>
</reference>
<evidence type="ECO:0000313" key="2">
    <source>
        <dbReference type="Proteomes" id="UP000230423"/>
    </source>
</evidence>
<organism evidence="1 2">
    <name type="scientific">Teladorsagia circumcincta</name>
    <name type="common">Brown stomach worm</name>
    <name type="synonym">Ostertagia circumcincta</name>
    <dbReference type="NCBI Taxonomy" id="45464"/>
    <lineage>
        <taxon>Eukaryota</taxon>
        <taxon>Metazoa</taxon>
        <taxon>Ecdysozoa</taxon>
        <taxon>Nematoda</taxon>
        <taxon>Chromadorea</taxon>
        <taxon>Rhabditida</taxon>
        <taxon>Rhabditina</taxon>
        <taxon>Rhabditomorpha</taxon>
        <taxon>Strongyloidea</taxon>
        <taxon>Trichostrongylidae</taxon>
        <taxon>Teladorsagia</taxon>
    </lineage>
</organism>
<sequence>ITPLALKQIHQWRQVIVSTSSSANSLSVCITKDEMNYALFVFFAILAAMEAAPGQPTTPSPLKHEPRITKRKPLIRLSNRSVWVLVRCLGERAQTGTKFKKPSNLDIVAQFN</sequence>
<name>A0A2G9TIG7_TELCI</name>
<proteinExistence type="predicted"/>
<evidence type="ECO:0000313" key="1">
    <source>
        <dbReference type="EMBL" id="PIO57757.1"/>
    </source>
</evidence>
<feature type="non-terminal residue" evidence="1">
    <location>
        <position position="1"/>
    </location>
</feature>
<keyword evidence="2" id="KW-1185">Reference proteome</keyword>
<gene>
    <name evidence="1" type="ORF">TELCIR_20822</name>
</gene>
<protein>
    <submittedName>
        <fullName evidence="1">Uncharacterized protein</fullName>
    </submittedName>
</protein>